<accession>A0A8J7DAA3</accession>
<reference evidence="1" key="1">
    <citation type="submission" date="2020-10" db="EMBL/GenBank/DDBJ databases">
        <authorList>
            <person name="Castelo-Branco R."/>
            <person name="Eusebio N."/>
            <person name="Adriana R."/>
            <person name="Vieira A."/>
            <person name="Brugerolle De Fraissinette N."/>
            <person name="Rezende De Castro R."/>
            <person name="Schneider M.P."/>
            <person name="Vasconcelos V."/>
            <person name="Leao P.N."/>
        </authorList>
    </citation>
    <scope>NUCLEOTIDE SEQUENCE</scope>
    <source>
        <strain evidence="1">LEGE 07310</strain>
    </source>
</reference>
<evidence type="ECO:0000313" key="2">
    <source>
        <dbReference type="Proteomes" id="UP000636505"/>
    </source>
</evidence>
<keyword evidence="2" id="KW-1185">Reference proteome</keyword>
<dbReference type="EMBL" id="JADEXG010000004">
    <property type="protein sequence ID" value="MBE9076192.1"/>
    <property type="molecule type" value="Genomic_DNA"/>
</dbReference>
<comment type="caution">
    <text evidence="1">The sequence shown here is derived from an EMBL/GenBank/DDBJ whole genome shotgun (WGS) entry which is preliminary data.</text>
</comment>
<dbReference type="RefSeq" id="WP_193904859.1">
    <property type="nucleotide sequence ID" value="NZ_JADEXG010000004.1"/>
</dbReference>
<dbReference type="AlphaFoldDB" id="A0A8J7DAA3"/>
<evidence type="ECO:0000313" key="1">
    <source>
        <dbReference type="EMBL" id="MBE9076192.1"/>
    </source>
</evidence>
<name>A0A8J7DAA3_9CYAN</name>
<dbReference type="Proteomes" id="UP000636505">
    <property type="component" value="Unassembled WGS sequence"/>
</dbReference>
<organism evidence="1 2">
    <name type="scientific">Vasconcelosia minhoensis LEGE 07310</name>
    <dbReference type="NCBI Taxonomy" id="915328"/>
    <lineage>
        <taxon>Bacteria</taxon>
        <taxon>Bacillati</taxon>
        <taxon>Cyanobacteriota</taxon>
        <taxon>Cyanophyceae</taxon>
        <taxon>Nodosilineales</taxon>
        <taxon>Cymatolegaceae</taxon>
        <taxon>Vasconcelosia</taxon>
        <taxon>Vasconcelosia minhoensis</taxon>
    </lineage>
</organism>
<sequence length="106" mass="12080">MSSKSTEIRDTEIKDTEIKDTEIKDTEIKDIEEIAQQAHAGTDVSKHFTGHFQAKQQIDIALSLELLRSVDEECKLQNISRQDWISTACAEKINHDIQVSHKTKTD</sequence>
<protein>
    <submittedName>
        <fullName evidence="1">Uncharacterized protein</fullName>
    </submittedName>
</protein>
<gene>
    <name evidence="1" type="ORF">IQ241_02590</name>
</gene>
<proteinExistence type="predicted"/>